<dbReference type="GO" id="GO:0000472">
    <property type="term" value="P:endonucleolytic cleavage to generate mature 5'-end of SSU-rRNA from (SSU-rRNA, 5.8S rRNA, LSU-rRNA)"/>
    <property type="evidence" value="ECO:0007669"/>
    <property type="project" value="TreeGrafter"/>
</dbReference>
<dbReference type="OrthoDB" id="287393at2759"/>
<dbReference type="SUPFAM" id="SSF54928">
    <property type="entry name" value="RNA-binding domain, RBD"/>
    <property type="match status" value="1"/>
</dbReference>
<dbReference type="GO" id="GO:0000447">
    <property type="term" value="P:endonucleolytic cleavage in ITS1 to separate SSU-rRNA from 5.8S rRNA and LSU-rRNA from tricistronic rRNA transcript (SSU-rRNA, 5.8S rRNA, LSU-rRNA)"/>
    <property type="evidence" value="ECO:0007669"/>
    <property type="project" value="TreeGrafter"/>
</dbReference>
<name>A0A095EU70_CRYD2</name>
<dbReference type="OMA" id="ILAIPHC"/>
<comment type="subcellular location">
    <subcellularLocation>
        <location evidence="1">Nucleus</location>
        <location evidence="1">Nucleolus</location>
    </subcellularLocation>
</comment>
<dbReference type="Gene3D" id="3.30.70.330">
    <property type="match status" value="1"/>
</dbReference>
<organism evidence="7 8">
    <name type="scientific">Cryptococcus deuterogattii (strain R265)</name>
    <name type="common">Cryptococcus gattii VGII (strain R265)</name>
    <dbReference type="NCBI Taxonomy" id="294750"/>
    <lineage>
        <taxon>Eukaryota</taxon>
        <taxon>Fungi</taxon>
        <taxon>Dikarya</taxon>
        <taxon>Basidiomycota</taxon>
        <taxon>Agaricomycotina</taxon>
        <taxon>Tremellomycetes</taxon>
        <taxon>Tremellales</taxon>
        <taxon>Cryptococcaceae</taxon>
        <taxon>Cryptococcus</taxon>
        <taxon>Cryptococcus gattii species complex</taxon>
    </lineage>
</organism>
<dbReference type="InterPro" id="IPR039119">
    <property type="entry name" value="ABT1/Esf2"/>
</dbReference>
<keyword evidence="4" id="KW-0539">Nucleus</keyword>
<keyword evidence="8" id="KW-1185">Reference proteome</keyword>
<keyword evidence="3" id="KW-0694">RNA-binding</keyword>
<evidence type="ECO:0000256" key="1">
    <source>
        <dbReference type="ARBA" id="ARBA00004604"/>
    </source>
</evidence>
<dbReference type="PANTHER" id="PTHR12311:SF7">
    <property type="entry name" value="ACTIVATOR OF BASAL TRANSCRIPTION 1"/>
    <property type="match status" value="1"/>
</dbReference>
<dbReference type="RefSeq" id="XP_062885913.1">
    <property type="nucleotide sequence ID" value="XM_063029958.1"/>
</dbReference>
<dbReference type="InterPro" id="IPR035979">
    <property type="entry name" value="RBD_domain_sf"/>
</dbReference>
<dbReference type="Proteomes" id="UP000029445">
    <property type="component" value="Chromosome 4"/>
</dbReference>
<evidence type="ECO:0000256" key="5">
    <source>
        <dbReference type="ARBA" id="ARBA00032634"/>
    </source>
</evidence>
<evidence type="ECO:0000256" key="6">
    <source>
        <dbReference type="SAM" id="MobiDB-lite"/>
    </source>
</evidence>
<comment type="similarity">
    <text evidence="2">Belongs to the ESF2/ABP1 family.</text>
</comment>
<dbReference type="CDD" id="cd12263">
    <property type="entry name" value="RRM_ABT1_like"/>
    <property type="match status" value="1"/>
</dbReference>
<reference evidence="7 8" key="1">
    <citation type="journal article" date="2011" name="MBio">
        <title>Genome variation in Cryptococcus gattii, an emerging pathogen of immunocompetent hosts.</title>
        <authorList>
            <person name="D'Souza C.A."/>
            <person name="Kronstad J.W."/>
            <person name="Taylor G."/>
            <person name="Warren R."/>
            <person name="Yuen M."/>
            <person name="Hu G."/>
            <person name="Jung W.H."/>
            <person name="Sham A."/>
            <person name="Kidd S.E."/>
            <person name="Tangen K."/>
            <person name="Lee N."/>
            <person name="Zeilmaker T."/>
            <person name="Sawkins J."/>
            <person name="McVicker G."/>
            <person name="Shah S."/>
            <person name="Gnerre S."/>
            <person name="Griggs A."/>
            <person name="Zeng Q."/>
            <person name="Bartlett K."/>
            <person name="Li W."/>
            <person name="Wang X."/>
            <person name="Heitman J."/>
            <person name="Stajich J.E."/>
            <person name="Fraser J.A."/>
            <person name="Meyer W."/>
            <person name="Carter D."/>
            <person name="Schein J."/>
            <person name="Krzywinski M."/>
            <person name="Kwon-Chung K.J."/>
            <person name="Varma A."/>
            <person name="Wang J."/>
            <person name="Brunham R."/>
            <person name="Fyfe M."/>
            <person name="Ouellette B.F."/>
            <person name="Siddiqui A."/>
            <person name="Marra M."/>
            <person name="Jones S."/>
            <person name="Holt R."/>
            <person name="Birren B.W."/>
            <person name="Galagan J.E."/>
            <person name="Cuomo C.A."/>
        </authorList>
    </citation>
    <scope>NUCLEOTIDE SEQUENCE [LARGE SCALE GENOMIC DNA]</scope>
    <source>
        <strain evidence="7 8">R265</strain>
    </source>
</reference>
<proteinExistence type="inferred from homology"/>
<sequence length="264" mass="29515">MPSKTPNKRLRDIESEVDETGSQIEEQINATASTSTSKPALSSHETEGSFIIKTKKKKKSPTPGIVFISRVPPGMTPQKVRHLMGRWGDIGKVYAQRRDAPGGYNPNSTNQKKQKHASANFTEAWVEFLDKSVAKTVASMLNAQVIGGKKGDRWRDDVWTMKYLSGFKWEMLGEQIAYEKQAHQARLRNEITRAKTEQNEYLKNVELARTLEKRKTKKAAAGGSSEGAANQDAQSRSYRQRKVVEKSKTLEGQGMDGVLNNIFG</sequence>
<feature type="region of interest" description="Disordered" evidence="6">
    <location>
        <begin position="1"/>
        <end position="47"/>
    </location>
</feature>
<dbReference type="PANTHER" id="PTHR12311">
    <property type="entry name" value="ACTIVATOR OF BASAL TRANSCRIPTION 1"/>
    <property type="match status" value="1"/>
</dbReference>
<evidence type="ECO:0000313" key="8">
    <source>
        <dbReference type="Proteomes" id="UP000029445"/>
    </source>
</evidence>
<dbReference type="EMBL" id="CP025762">
    <property type="protein sequence ID" value="KGB80298.1"/>
    <property type="molecule type" value="Genomic_DNA"/>
</dbReference>
<feature type="region of interest" description="Disordered" evidence="6">
    <location>
        <begin position="214"/>
        <end position="250"/>
    </location>
</feature>
<dbReference type="HOGENOM" id="CLU_054086_2_0_1"/>
<dbReference type="GO" id="GO:0005730">
    <property type="term" value="C:nucleolus"/>
    <property type="evidence" value="ECO:0007669"/>
    <property type="project" value="UniProtKB-SubCell"/>
</dbReference>
<dbReference type="AlphaFoldDB" id="A0A095EU70"/>
<dbReference type="STRING" id="294750.A0A095EU70"/>
<dbReference type="GeneID" id="88182237"/>
<protein>
    <recommendedName>
        <fullName evidence="5">18S rRNA factor 2</fullName>
    </recommendedName>
</protein>
<evidence type="ECO:0000313" key="7">
    <source>
        <dbReference type="EMBL" id="KGB80298.1"/>
    </source>
</evidence>
<dbReference type="GO" id="GO:0034462">
    <property type="term" value="P:small-subunit processome assembly"/>
    <property type="evidence" value="ECO:0007669"/>
    <property type="project" value="TreeGrafter"/>
</dbReference>
<gene>
    <name evidence="7" type="ORF">CNBG_6136</name>
</gene>
<reference evidence="7 8" key="2">
    <citation type="journal article" date="2018" name="Proc. Natl. Acad. Sci.">
        <title>RNAi is a critical determinant of centromere evolution in closely related fungi.</title>
        <authorList>
            <person name="Yadav V."/>
            <person name="Sun S."/>
            <person name="Billmyre R.B."/>
            <person name="Thimmappa B.C."/>
            <person name="Shea T."/>
            <person name="Lintner R."/>
            <person name="Bakkeren G."/>
            <person name="Cuomo C.A."/>
            <person name="Heitman J."/>
            <person name="Sanyal K."/>
        </authorList>
    </citation>
    <scope>NUCLEOTIDE SEQUENCE [LARGE SCALE GENOMIC DNA]</scope>
    <source>
        <strain evidence="7 8">R265</strain>
    </source>
</reference>
<dbReference type="VEuPathDB" id="FungiDB:CNBG_6136"/>
<evidence type="ECO:0000256" key="3">
    <source>
        <dbReference type="ARBA" id="ARBA00022884"/>
    </source>
</evidence>
<feature type="compositionally biased region" description="Low complexity" evidence="6">
    <location>
        <begin position="219"/>
        <end position="229"/>
    </location>
</feature>
<dbReference type="InterPro" id="IPR012677">
    <property type="entry name" value="Nucleotide-bd_a/b_plait_sf"/>
</dbReference>
<dbReference type="GO" id="GO:0003723">
    <property type="term" value="F:RNA binding"/>
    <property type="evidence" value="ECO:0007669"/>
    <property type="project" value="UniProtKB-KW"/>
</dbReference>
<dbReference type="InterPro" id="IPR034353">
    <property type="entry name" value="ABT1/ESF2_RRM"/>
</dbReference>
<dbReference type="GO" id="GO:0000480">
    <property type="term" value="P:endonucleolytic cleavage in 5'-ETS of tricistronic rRNA transcript (SSU-rRNA, 5.8S rRNA, LSU-rRNA)"/>
    <property type="evidence" value="ECO:0007669"/>
    <property type="project" value="TreeGrafter"/>
</dbReference>
<dbReference type="KEGG" id="cdeu:CNBG_6136"/>
<evidence type="ECO:0000256" key="2">
    <source>
        <dbReference type="ARBA" id="ARBA00005819"/>
    </source>
</evidence>
<accession>A0A095EU70</accession>
<evidence type="ECO:0000256" key="4">
    <source>
        <dbReference type="ARBA" id="ARBA00023242"/>
    </source>
</evidence>
<feature type="compositionally biased region" description="Polar residues" evidence="6">
    <location>
        <begin position="20"/>
        <end position="40"/>
    </location>
</feature>